<dbReference type="Gene3D" id="2.130.10.10">
    <property type="entry name" value="YVTN repeat-like/Quinoprotein amine dehydrogenase"/>
    <property type="match status" value="2"/>
</dbReference>
<dbReference type="InterPro" id="IPR036047">
    <property type="entry name" value="F-box-like_dom_sf"/>
</dbReference>
<dbReference type="InterPro" id="IPR001680">
    <property type="entry name" value="WD40_rpt"/>
</dbReference>
<accession>A0A1D1YXI1</accession>
<dbReference type="SMART" id="SM00320">
    <property type="entry name" value="WD40"/>
    <property type="match status" value="5"/>
</dbReference>
<feature type="repeat" description="WD" evidence="3">
    <location>
        <begin position="199"/>
        <end position="244"/>
    </location>
</feature>
<organism evidence="4">
    <name type="scientific">Anthurium amnicola</name>
    <dbReference type="NCBI Taxonomy" id="1678845"/>
    <lineage>
        <taxon>Eukaryota</taxon>
        <taxon>Viridiplantae</taxon>
        <taxon>Streptophyta</taxon>
        <taxon>Embryophyta</taxon>
        <taxon>Tracheophyta</taxon>
        <taxon>Spermatophyta</taxon>
        <taxon>Magnoliopsida</taxon>
        <taxon>Liliopsida</taxon>
        <taxon>Araceae</taxon>
        <taxon>Pothoideae</taxon>
        <taxon>Potheae</taxon>
        <taxon>Anthurium</taxon>
    </lineage>
</organism>
<dbReference type="SUPFAM" id="SSF50978">
    <property type="entry name" value="WD40 repeat-like"/>
    <property type="match status" value="1"/>
</dbReference>
<dbReference type="AlphaFoldDB" id="A0A1D1YXI1"/>
<reference evidence="4" key="1">
    <citation type="submission" date="2015-07" db="EMBL/GenBank/DDBJ databases">
        <title>Transcriptome Assembly of Anthurium amnicola.</title>
        <authorList>
            <person name="Suzuki J."/>
        </authorList>
    </citation>
    <scope>NUCLEOTIDE SEQUENCE</scope>
</reference>
<evidence type="ECO:0000256" key="2">
    <source>
        <dbReference type="ARBA" id="ARBA00022737"/>
    </source>
</evidence>
<dbReference type="Gene3D" id="1.20.1280.50">
    <property type="match status" value="1"/>
</dbReference>
<feature type="repeat" description="WD" evidence="3">
    <location>
        <begin position="174"/>
        <end position="190"/>
    </location>
</feature>
<proteinExistence type="predicted"/>
<dbReference type="InterPro" id="IPR015943">
    <property type="entry name" value="WD40/YVTN_repeat-like_dom_sf"/>
</dbReference>
<dbReference type="PANTHER" id="PTHR22847:SF746">
    <property type="entry name" value="OS01G0185400 PROTEIN"/>
    <property type="match status" value="1"/>
</dbReference>
<feature type="repeat" description="WD" evidence="3">
    <location>
        <begin position="249"/>
        <end position="291"/>
    </location>
</feature>
<evidence type="ECO:0000256" key="1">
    <source>
        <dbReference type="ARBA" id="ARBA00022574"/>
    </source>
</evidence>
<dbReference type="InterPro" id="IPR020472">
    <property type="entry name" value="WD40_PAC1"/>
</dbReference>
<dbReference type="InterPro" id="IPR036322">
    <property type="entry name" value="WD40_repeat_dom_sf"/>
</dbReference>
<sequence>MDASPPPPPTTAASLGSSRTVADLDADSLAHCAGFLGIRDLAHMAISCRLFRQAAYSDSIWRRLFRESWPHHFMSSELSDAREAYLSRQMAVQQFKFDDPLKFNIPAHACPHSHIILNRNDIIFSQGSQILKIDTSRNEAATCETLRAHNARITCMRLFPLSDTSLFRNEAQKDENVLVTSSSDHTIRLWWKGRSQRCFKGHNSPVTTMADRLLGNSSMKILASGGEDGSVRLWSFSSSGKRHPLVTTFHGHEKPVSFLSVAGHNASLLVSISKDAKIRVWDASHATVSSASRSSSCVGMTSVCGQPVDMTCHENLCYIAAGSSVTAIDLRTMRKVSTAASHLPKLYSFAMLASKSIICTGGNEKAMLWDVRKNAEKTEPLADLDGHVGCVAMLHIDPYKVVTGGPDDFYVKIWETDTGAPANSLGCCSPHQQDADVGLSAMAVDGSRIVTGSYGYEPELIYFRDFSNSFIPLSDHERNLSFKFWEPLSSPDD</sequence>
<dbReference type="PROSITE" id="PS50294">
    <property type="entry name" value="WD_REPEATS_REGION"/>
    <property type="match status" value="1"/>
</dbReference>
<gene>
    <name evidence="4" type="primary">sel-10_1</name>
    <name evidence="4" type="ORF">g.121275</name>
</gene>
<dbReference type="EMBL" id="GDJX01008592">
    <property type="protein sequence ID" value="JAT59344.1"/>
    <property type="molecule type" value="Transcribed_RNA"/>
</dbReference>
<dbReference type="SUPFAM" id="SSF81383">
    <property type="entry name" value="F-box domain"/>
    <property type="match status" value="1"/>
</dbReference>
<keyword evidence="1 3" id="KW-0853">WD repeat</keyword>
<dbReference type="PANTHER" id="PTHR22847">
    <property type="entry name" value="WD40 REPEAT PROTEIN"/>
    <property type="match status" value="1"/>
</dbReference>
<dbReference type="Pfam" id="PF00400">
    <property type="entry name" value="WD40"/>
    <property type="match status" value="4"/>
</dbReference>
<keyword evidence="2" id="KW-0677">Repeat</keyword>
<protein>
    <submittedName>
        <fullName evidence="4">F-box/WD repeat-containing protein sel-10</fullName>
    </submittedName>
</protein>
<evidence type="ECO:0000256" key="3">
    <source>
        <dbReference type="PROSITE-ProRule" id="PRU00221"/>
    </source>
</evidence>
<dbReference type="PRINTS" id="PR00320">
    <property type="entry name" value="GPROTEINBRPT"/>
</dbReference>
<name>A0A1D1YXI1_9ARAE</name>
<evidence type="ECO:0000313" key="4">
    <source>
        <dbReference type="EMBL" id="JAT59344.1"/>
    </source>
</evidence>
<dbReference type="PROSITE" id="PS50082">
    <property type="entry name" value="WD_REPEATS_2"/>
    <property type="match status" value="3"/>
</dbReference>